<dbReference type="Gene3D" id="1.10.357.10">
    <property type="entry name" value="Tetracycline Repressor, domain 2"/>
    <property type="match status" value="1"/>
</dbReference>
<dbReference type="PANTHER" id="PTHR47506:SF6">
    <property type="entry name" value="HTH-TYPE TRANSCRIPTIONAL REPRESSOR NEMR"/>
    <property type="match status" value="1"/>
</dbReference>
<keyword evidence="8" id="KW-1185">Reference proteome</keyword>
<dbReference type="InterPro" id="IPR036271">
    <property type="entry name" value="Tet_transcr_reg_TetR-rel_C_sf"/>
</dbReference>
<evidence type="ECO:0000256" key="1">
    <source>
        <dbReference type="ARBA" id="ARBA00022491"/>
    </source>
</evidence>
<keyword evidence="2" id="KW-0805">Transcription regulation</keyword>
<protein>
    <submittedName>
        <fullName evidence="7">TetR family transcriptional regulator</fullName>
    </submittedName>
</protein>
<evidence type="ECO:0000256" key="4">
    <source>
        <dbReference type="ARBA" id="ARBA00023163"/>
    </source>
</evidence>
<gene>
    <name evidence="7" type="ORF">OCL97_22045</name>
</gene>
<evidence type="ECO:0000313" key="7">
    <source>
        <dbReference type="EMBL" id="MFD3266630.1"/>
    </source>
</evidence>
<keyword evidence="3 5" id="KW-0238">DNA-binding</keyword>
<reference evidence="7 8" key="1">
    <citation type="submission" date="2022-09" db="EMBL/GenBank/DDBJ databases">
        <title>New species of Phenylobacterium.</title>
        <authorList>
            <person name="Mieszkin S."/>
        </authorList>
    </citation>
    <scope>NUCLEOTIDE SEQUENCE [LARGE SCALE GENOMIC DNA]</scope>
    <source>
        <strain evidence="7 8">HK31-G</strain>
    </source>
</reference>
<dbReference type="InterPro" id="IPR001647">
    <property type="entry name" value="HTH_TetR"/>
</dbReference>
<dbReference type="Proteomes" id="UP001598130">
    <property type="component" value="Unassembled WGS sequence"/>
</dbReference>
<evidence type="ECO:0000256" key="5">
    <source>
        <dbReference type="PROSITE-ProRule" id="PRU00335"/>
    </source>
</evidence>
<dbReference type="InterPro" id="IPR039538">
    <property type="entry name" value="BetI_C"/>
</dbReference>
<organism evidence="7 8">
    <name type="scientific">Phenylobacterium ferrooxidans</name>
    <dbReference type="NCBI Taxonomy" id="2982689"/>
    <lineage>
        <taxon>Bacteria</taxon>
        <taxon>Pseudomonadati</taxon>
        <taxon>Pseudomonadota</taxon>
        <taxon>Alphaproteobacteria</taxon>
        <taxon>Caulobacterales</taxon>
        <taxon>Caulobacteraceae</taxon>
        <taxon>Phenylobacterium</taxon>
    </lineage>
</organism>
<dbReference type="SUPFAM" id="SSF48498">
    <property type="entry name" value="Tetracyclin repressor-like, C-terminal domain"/>
    <property type="match status" value="1"/>
</dbReference>
<evidence type="ECO:0000259" key="6">
    <source>
        <dbReference type="PROSITE" id="PS50977"/>
    </source>
</evidence>
<keyword evidence="1" id="KW-0678">Repressor</keyword>
<dbReference type="InterPro" id="IPR009057">
    <property type="entry name" value="Homeodomain-like_sf"/>
</dbReference>
<evidence type="ECO:0000256" key="2">
    <source>
        <dbReference type="ARBA" id="ARBA00023015"/>
    </source>
</evidence>
<feature type="domain" description="HTH tetR-type" evidence="6">
    <location>
        <begin position="9"/>
        <end position="69"/>
    </location>
</feature>
<accession>A0ABW6CXJ6</accession>
<dbReference type="PRINTS" id="PR00455">
    <property type="entry name" value="HTHTETR"/>
</dbReference>
<dbReference type="EMBL" id="JAOTJD010000072">
    <property type="protein sequence ID" value="MFD3266630.1"/>
    <property type="molecule type" value="Genomic_DNA"/>
</dbReference>
<dbReference type="RefSeq" id="WP_377371863.1">
    <property type="nucleotide sequence ID" value="NZ_JAOTJD010000072.1"/>
</dbReference>
<dbReference type="Pfam" id="PF00440">
    <property type="entry name" value="TetR_N"/>
    <property type="match status" value="1"/>
</dbReference>
<comment type="caution">
    <text evidence="7">The sequence shown here is derived from an EMBL/GenBank/DDBJ whole genome shotgun (WGS) entry which is preliminary data.</text>
</comment>
<evidence type="ECO:0000256" key="3">
    <source>
        <dbReference type="ARBA" id="ARBA00023125"/>
    </source>
</evidence>
<proteinExistence type="predicted"/>
<keyword evidence="4" id="KW-0804">Transcription</keyword>
<feature type="DNA-binding region" description="H-T-H motif" evidence="5">
    <location>
        <begin position="32"/>
        <end position="51"/>
    </location>
</feature>
<dbReference type="PANTHER" id="PTHR47506">
    <property type="entry name" value="TRANSCRIPTIONAL REGULATORY PROTEIN"/>
    <property type="match status" value="1"/>
</dbReference>
<dbReference type="SUPFAM" id="SSF46689">
    <property type="entry name" value="Homeodomain-like"/>
    <property type="match status" value="1"/>
</dbReference>
<dbReference type="PROSITE" id="PS50977">
    <property type="entry name" value="HTH_TETR_2"/>
    <property type="match status" value="1"/>
</dbReference>
<evidence type="ECO:0000313" key="8">
    <source>
        <dbReference type="Proteomes" id="UP001598130"/>
    </source>
</evidence>
<dbReference type="Pfam" id="PF13977">
    <property type="entry name" value="TetR_C_6"/>
    <property type="match status" value="1"/>
</dbReference>
<sequence>MPGPRASEAERKEQILEAALQVATREGLENLSTRKVAAEAGLSQGLVFFHFESRDTLLLALLGRLLERTAVPQVDSEFLQIAAPAQRLAELLRRDVARFLRERTSVQLFFDYWVMGAHNPPVRDLIRQALAKYRKAYEPIAEAMALDRKERLPALNPQGLTAVMVSLIQGCAVQAVIDPDGFDLDQFTSTAEDLLDLLK</sequence>
<name>A0ABW6CXJ6_9CAUL</name>